<dbReference type="PANTHER" id="PTHR39664:SF2">
    <property type="entry name" value="NUCLEIC ACID-BINDING PROTEIN, CONTAINING PIN DOMAIN-RELATED"/>
    <property type="match status" value="1"/>
</dbReference>
<dbReference type="PANTHER" id="PTHR39664">
    <property type="match status" value="1"/>
</dbReference>
<dbReference type="EMBL" id="JBHSHD010000006">
    <property type="protein sequence ID" value="MFC4819994.1"/>
    <property type="molecule type" value="Genomic_DNA"/>
</dbReference>
<dbReference type="InterPro" id="IPR029060">
    <property type="entry name" value="PIN-like_dom_sf"/>
</dbReference>
<evidence type="ECO:0000313" key="3">
    <source>
        <dbReference type="Proteomes" id="UP001595886"/>
    </source>
</evidence>
<dbReference type="Gene3D" id="3.40.50.1010">
    <property type="entry name" value="5'-nuclease"/>
    <property type="match status" value="1"/>
</dbReference>
<gene>
    <name evidence="2" type="ORF">ACFO6Q_06650</name>
</gene>
<proteinExistence type="predicted"/>
<reference evidence="3" key="1">
    <citation type="journal article" date="2019" name="Int. J. Syst. Evol. Microbiol.">
        <title>The Global Catalogue of Microorganisms (GCM) 10K type strain sequencing project: providing services to taxonomists for standard genome sequencing and annotation.</title>
        <authorList>
            <consortium name="The Broad Institute Genomics Platform"/>
            <consortium name="The Broad Institute Genome Sequencing Center for Infectious Disease"/>
            <person name="Wu L."/>
            <person name="Ma J."/>
        </authorList>
    </citation>
    <scope>NUCLEOTIDE SEQUENCE [LARGE SCALE GENOMIC DNA]</scope>
    <source>
        <strain evidence="3">CCUG 30340</strain>
    </source>
</reference>
<protein>
    <submittedName>
        <fullName evidence="2">PIN domain-containing protein</fullName>
    </submittedName>
</protein>
<dbReference type="CDD" id="cd18683">
    <property type="entry name" value="PIN_VapC-like"/>
    <property type="match status" value="1"/>
</dbReference>
<comment type="caution">
    <text evidence="2">The sequence shown here is derived from an EMBL/GenBank/DDBJ whole genome shotgun (WGS) entry which is preliminary data.</text>
</comment>
<name>A0ABV9QWP9_9GAMM</name>
<dbReference type="Proteomes" id="UP001595886">
    <property type="component" value="Unassembled WGS sequence"/>
</dbReference>
<sequence>MRAIDTNVLVRLLVRDDPAQVAAAEEFVAQGAWVPLLALAETVWVLDAVYQRKPQQIALAIEMLLNHQRLVVERSDIAAAALAHYRQRTRPGFSDCLMLEVARAAGHTPFGTFDRPLARLDGTRLLKP</sequence>
<dbReference type="SUPFAM" id="SSF88723">
    <property type="entry name" value="PIN domain-like"/>
    <property type="match status" value="1"/>
</dbReference>
<evidence type="ECO:0000259" key="1">
    <source>
        <dbReference type="Pfam" id="PF01850"/>
    </source>
</evidence>
<feature type="domain" description="PIN" evidence="1">
    <location>
        <begin position="4"/>
        <end position="121"/>
    </location>
</feature>
<dbReference type="Pfam" id="PF01850">
    <property type="entry name" value="PIN"/>
    <property type="match status" value="1"/>
</dbReference>
<accession>A0ABV9QWP9</accession>
<organism evidence="2 3">
    <name type="scientific">Dokdonella ginsengisoli</name>
    <dbReference type="NCBI Taxonomy" id="363846"/>
    <lineage>
        <taxon>Bacteria</taxon>
        <taxon>Pseudomonadati</taxon>
        <taxon>Pseudomonadota</taxon>
        <taxon>Gammaproteobacteria</taxon>
        <taxon>Lysobacterales</taxon>
        <taxon>Rhodanobacteraceae</taxon>
        <taxon>Dokdonella</taxon>
    </lineage>
</organism>
<evidence type="ECO:0000313" key="2">
    <source>
        <dbReference type="EMBL" id="MFC4819994.1"/>
    </source>
</evidence>
<dbReference type="RefSeq" id="WP_380019811.1">
    <property type="nucleotide sequence ID" value="NZ_JBHSHD010000006.1"/>
</dbReference>
<dbReference type="InterPro" id="IPR002716">
    <property type="entry name" value="PIN_dom"/>
</dbReference>
<keyword evidence="3" id="KW-1185">Reference proteome</keyword>